<dbReference type="PANTHER" id="PTHR31964:SF113">
    <property type="entry name" value="USPA DOMAIN-CONTAINING PROTEIN"/>
    <property type="match status" value="1"/>
</dbReference>
<dbReference type="Gene3D" id="3.40.50.620">
    <property type="entry name" value="HUPs"/>
    <property type="match status" value="1"/>
</dbReference>
<organism evidence="3 4">
    <name type="scientific">Helicostylum pulchrum</name>
    <dbReference type="NCBI Taxonomy" id="562976"/>
    <lineage>
        <taxon>Eukaryota</taxon>
        <taxon>Fungi</taxon>
        <taxon>Fungi incertae sedis</taxon>
        <taxon>Mucoromycota</taxon>
        <taxon>Mucoromycotina</taxon>
        <taxon>Mucoromycetes</taxon>
        <taxon>Mucorales</taxon>
        <taxon>Mucorineae</taxon>
        <taxon>Mucoraceae</taxon>
        <taxon>Helicostylum</taxon>
    </lineage>
</organism>
<dbReference type="InterPro" id="IPR006016">
    <property type="entry name" value="UspA"/>
</dbReference>
<dbReference type="PRINTS" id="PR01438">
    <property type="entry name" value="UNVRSLSTRESS"/>
</dbReference>
<dbReference type="InterPro" id="IPR014729">
    <property type="entry name" value="Rossmann-like_a/b/a_fold"/>
</dbReference>
<sequence length="209" mass="23154">MESNNPTSPLPSEFFPSPAQTPLSDHHRPRVVVVAYDHSLYGDAVIAKAIKLDMLRPTDDIRILHILNQTDYKNLFSPMVSSGGTSGYVREDDIDSTLSQVADAFMFEVIQALRKIGFNNIQSEILRGDPKESVIDYCRIAKPKFLITGSRGLGAIKRAVMGSVSSHLAKHCPCPVLVVKIDHSEIEARKEMNEKKNAKFADVLGILLH</sequence>
<keyword evidence="4" id="KW-1185">Reference proteome</keyword>
<dbReference type="Pfam" id="PF00582">
    <property type="entry name" value="Usp"/>
    <property type="match status" value="1"/>
</dbReference>
<dbReference type="SUPFAM" id="SSF52402">
    <property type="entry name" value="Adenine nucleotide alpha hydrolases-like"/>
    <property type="match status" value="1"/>
</dbReference>
<gene>
    <name evidence="3" type="ORF">HPULCUR_002331</name>
</gene>
<dbReference type="Proteomes" id="UP001476247">
    <property type="component" value="Unassembled WGS sequence"/>
</dbReference>
<reference evidence="3 4" key="1">
    <citation type="submission" date="2024-04" db="EMBL/GenBank/DDBJ databases">
        <title>genome sequences of Mucor flavus KT1a and Helicostylum pulchrum KT1b strains isolation_sourced from the surface of a dry-aged beef.</title>
        <authorList>
            <person name="Toyotome T."/>
            <person name="Hosono M."/>
            <person name="Torimaru M."/>
            <person name="Fukuda K."/>
            <person name="Mikami N."/>
        </authorList>
    </citation>
    <scope>NUCLEOTIDE SEQUENCE [LARGE SCALE GENOMIC DNA]</scope>
    <source>
        <strain evidence="3 4">KT1b</strain>
    </source>
</reference>
<evidence type="ECO:0000256" key="1">
    <source>
        <dbReference type="SAM" id="MobiDB-lite"/>
    </source>
</evidence>
<comment type="caution">
    <text evidence="3">The sequence shown here is derived from an EMBL/GenBank/DDBJ whole genome shotgun (WGS) entry which is preliminary data.</text>
</comment>
<dbReference type="PANTHER" id="PTHR31964">
    <property type="entry name" value="ADENINE NUCLEOTIDE ALPHA HYDROLASES-LIKE SUPERFAMILY PROTEIN"/>
    <property type="match status" value="1"/>
</dbReference>
<accession>A0ABP9XRB0</accession>
<feature type="region of interest" description="Disordered" evidence="1">
    <location>
        <begin position="1"/>
        <end position="24"/>
    </location>
</feature>
<evidence type="ECO:0000313" key="3">
    <source>
        <dbReference type="EMBL" id="GAA5796953.1"/>
    </source>
</evidence>
<proteinExistence type="predicted"/>
<protein>
    <recommendedName>
        <fullName evidence="2">UspA domain-containing protein</fullName>
    </recommendedName>
</protein>
<dbReference type="EMBL" id="BAABUJ010000007">
    <property type="protein sequence ID" value="GAA5796953.1"/>
    <property type="molecule type" value="Genomic_DNA"/>
</dbReference>
<dbReference type="InterPro" id="IPR006015">
    <property type="entry name" value="Universal_stress_UspA"/>
</dbReference>
<dbReference type="CDD" id="cd23659">
    <property type="entry name" value="USP_At3g01520-like"/>
    <property type="match status" value="1"/>
</dbReference>
<evidence type="ECO:0000259" key="2">
    <source>
        <dbReference type="Pfam" id="PF00582"/>
    </source>
</evidence>
<evidence type="ECO:0000313" key="4">
    <source>
        <dbReference type="Proteomes" id="UP001476247"/>
    </source>
</evidence>
<feature type="domain" description="UspA" evidence="2">
    <location>
        <begin position="30"/>
        <end position="180"/>
    </location>
</feature>
<name>A0ABP9XRB0_9FUNG</name>